<evidence type="ECO:0000313" key="2">
    <source>
        <dbReference type="Proteomes" id="UP000195152"/>
    </source>
</evidence>
<gene>
    <name evidence="1" type="ORF">BK699_02955</name>
</gene>
<sequence length="66" mass="7513">MVKFSSKDKIQAVKRYLEGTEDGKNTTVIVIVNLATKRIHLALYSVMLTLISSKFLHLIKQTYIAM</sequence>
<comment type="caution">
    <text evidence="1">The sequence shown here is derived from an EMBL/GenBank/DDBJ whole genome shotgun (WGS) entry which is preliminary data.</text>
</comment>
<reference evidence="1 2" key="1">
    <citation type="submission" date="2016-10" db="EMBL/GenBank/DDBJ databases">
        <title>Comparative genomics of Bacillus thuringiensis reveals a path to pathogens against multiple invertebrate hosts.</title>
        <authorList>
            <person name="Zheng J."/>
            <person name="Gao Q."/>
            <person name="Liu H."/>
            <person name="Peng D."/>
            <person name="Ruan L."/>
            <person name="Sun M."/>
        </authorList>
    </citation>
    <scope>NUCLEOTIDE SEQUENCE [LARGE SCALE GENOMIC DNA]</scope>
    <source>
        <strain evidence="1">BGSC 4AC1</strain>
    </source>
</reference>
<evidence type="ECO:0000313" key="1">
    <source>
        <dbReference type="EMBL" id="OTW54695.1"/>
    </source>
</evidence>
<dbReference type="EMBL" id="NFCF01000035">
    <property type="protein sequence ID" value="OTW54695.1"/>
    <property type="molecule type" value="Genomic_DNA"/>
</dbReference>
<organism evidence="1 2">
    <name type="scientific">Bacillus thuringiensis serovar mexicanensis</name>
    <dbReference type="NCBI Taxonomy" id="180868"/>
    <lineage>
        <taxon>Bacteria</taxon>
        <taxon>Bacillati</taxon>
        <taxon>Bacillota</taxon>
        <taxon>Bacilli</taxon>
        <taxon>Bacillales</taxon>
        <taxon>Bacillaceae</taxon>
        <taxon>Bacillus</taxon>
        <taxon>Bacillus cereus group</taxon>
    </lineage>
</organism>
<protein>
    <recommendedName>
        <fullName evidence="3">Transposase</fullName>
    </recommendedName>
</protein>
<accession>A0A242WEP0</accession>
<dbReference type="Proteomes" id="UP000195152">
    <property type="component" value="Unassembled WGS sequence"/>
</dbReference>
<name>A0A242WEP0_BACTU</name>
<proteinExistence type="predicted"/>
<evidence type="ECO:0008006" key="3">
    <source>
        <dbReference type="Google" id="ProtNLM"/>
    </source>
</evidence>
<dbReference type="AlphaFoldDB" id="A0A242WEP0"/>